<keyword evidence="3" id="KW-0964">Secreted</keyword>
<dbReference type="PANTHER" id="PTHR11857:SF43">
    <property type="entry name" value="GEO07291P1-RELATED"/>
    <property type="match status" value="1"/>
</dbReference>
<gene>
    <name evidence="6" type="primary">PregOBP56a</name>
</gene>
<evidence type="ECO:0000256" key="1">
    <source>
        <dbReference type="ARBA" id="ARBA00004613"/>
    </source>
</evidence>
<comment type="subcellular location">
    <subcellularLocation>
        <location evidence="1">Secreted</location>
    </subcellularLocation>
</comment>
<dbReference type="SUPFAM" id="SSF47565">
    <property type="entry name" value="Insect pheromone/odorant-binding proteins"/>
    <property type="match status" value="1"/>
</dbReference>
<reference evidence="6" key="1">
    <citation type="journal article" date="2013" name="PLoS ONE">
        <title>Fatty acid solubilizer from the oral disk of the blowfly.</title>
        <authorList>
            <person name="Ishida Y."/>
            <person name="Ishibashi J."/>
            <person name="Leal W.S."/>
        </authorList>
    </citation>
    <scope>NUCLEOTIDE SEQUENCE</scope>
</reference>
<evidence type="ECO:0000256" key="5">
    <source>
        <dbReference type="SAM" id="SignalP"/>
    </source>
</evidence>
<accession>L8B8J6</accession>
<dbReference type="Pfam" id="PF01395">
    <property type="entry name" value="PBP_GOBP"/>
    <property type="match status" value="1"/>
</dbReference>
<sequence>MKAFITLAVVCLIAGAFAHLELTEEQKAKVKVHFDECVKQEKVSEEEATKLRNKDYANPTPAMKCFGTCFFEKIGTLKDGVVQEAVVLEKLSPHFGEEKVKAALDKCKNIKGADRCDTGFKIFECFEKAKDELGH</sequence>
<dbReference type="PANTHER" id="PTHR11857">
    <property type="entry name" value="ODORANT BINDING PROTEIN-RELATED"/>
    <property type="match status" value="1"/>
</dbReference>
<dbReference type="SMART" id="SM00708">
    <property type="entry name" value="PhBP"/>
    <property type="match status" value="1"/>
</dbReference>
<feature type="disulfide bond" evidence="7">
    <location>
        <begin position="37"/>
        <end position="69"/>
    </location>
</feature>
<feature type="signal peptide" evidence="5">
    <location>
        <begin position="1"/>
        <end position="18"/>
    </location>
</feature>
<dbReference type="GO" id="GO:0005615">
    <property type="term" value="C:extracellular space"/>
    <property type="evidence" value="ECO:0007669"/>
    <property type="project" value="TreeGrafter"/>
</dbReference>
<evidence type="ECO:0000313" key="6">
    <source>
        <dbReference type="EMBL" id="BAM78536.1"/>
    </source>
</evidence>
<dbReference type="InterPro" id="IPR036728">
    <property type="entry name" value="PBP_GOBP_sf"/>
</dbReference>
<evidence type="ECO:0000256" key="3">
    <source>
        <dbReference type="ARBA" id="ARBA00022525"/>
    </source>
</evidence>
<dbReference type="CDD" id="cd23992">
    <property type="entry name" value="PBP_GOBP"/>
    <property type="match status" value="1"/>
</dbReference>
<dbReference type="GO" id="GO:0007608">
    <property type="term" value="P:sensory perception of smell"/>
    <property type="evidence" value="ECO:0007669"/>
    <property type="project" value="TreeGrafter"/>
</dbReference>
<dbReference type="SMR" id="L8B8J6"/>
<reference evidence="7" key="2">
    <citation type="submission" date="2015-08" db="PDB data bank">
        <title>In preparation.</title>
        <authorList>
            <person name="Ishida Y."/>
            <person name="Leal W.S."/>
            <person name="Wilson D.K."/>
        </authorList>
    </citation>
    <scope>X-RAY CRYSTALLOGRAPHY (1.19 ANGSTROMS) OF 19-135</scope>
    <scope>DISULFIDE BONDS</scope>
</reference>
<protein>
    <submittedName>
        <fullName evidence="6">Odorant-binding protein</fullName>
    </submittedName>
</protein>
<feature type="disulfide bond" evidence="7">
    <location>
        <begin position="65"/>
        <end position="116"/>
    </location>
</feature>
<evidence type="ECO:0000256" key="4">
    <source>
        <dbReference type="ARBA" id="ARBA00022729"/>
    </source>
</evidence>
<dbReference type="PDBsum" id="5DIC"/>
<keyword evidence="4 5" id="KW-0732">Signal</keyword>
<dbReference type="InterPro" id="IPR006170">
    <property type="entry name" value="PBP/GOBP"/>
</dbReference>
<dbReference type="GO" id="GO:0005549">
    <property type="term" value="F:odorant binding"/>
    <property type="evidence" value="ECO:0007669"/>
    <property type="project" value="InterPro"/>
</dbReference>
<evidence type="ECO:0007829" key="7">
    <source>
        <dbReference type="PDB" id="5DIC"/>
    </source>
</evidence>
<dbReference type="PDB" id="5DIC">
    <property type="method" value="X-ray"/>
    <property type="resolution" value="1.19 A"/>
    <property type="chains" value="A=19-135"/>
</dbReference>
<organism evidence="6">
    <name type="scientific">Phormia regina</name>
    <name type="common">black blowfly</name>
    <dbReference type="NCBI Taxonomy" id="7380"/>
    <lineage>
        <taxon>Eukaryota</taxon>
        <taxon>Metazoa</taxon>
        <taxon>Ecdysozoa</taxon>
        <taxon>Arthropoda</taxon>
        <taxon>Hexapoda</taxon>
        <taxon>Insecta</taxon>
        <taxon>Pterygota</taxon>
        <taxon>Neoptera</taxon>
        <taxon>Endopterygota</taxon>
        <taxon>Diptera</taxon>
        <taxon>Brachycera</taxon>
        <taxon>Muscomorpha</taxon>
        <taxon>Oestroidea</taxon>
        <taxon>Calliphoridae</taxon>
        <taxon>Chrysomyinae</taxon>
        <taxon>Phormia</taxon>
    </lineage>
</organism>
<evidence type="ECO:0000256" key="2">
    <source>
        <dbReference type="ARBA" id="ARBA00008098"/>
    </source>
</evidence>
<feature type="disulfide bond" evidence="7">
    <location>
        <begin position="107"/>
        <end position="125"/>
    </location>
</feature>
<dbReference type="FunFam" id="1.10.238.20:FF:000001">
    <property type="entry name" value="General odorant-binding protein lush"/>
    <property type="match status" value="1"/>
</dbReference>
<feature type="chain" id="PRO_5003987155" evidence="5">
    <location>
        <begin position="19"/>
        <end position="135"/>
    </location>
</feature>
<comment type="similarity">
    <text evidence="2">Belongs to the PBP/GOBP family.</text>
</comment>
<keyword evidence="7" id="KW-0002">3D-structure</keyword>
<dbReference type="Gene3D" id="1.10.238.20">
    <property type="entry name" value="Pheromone/general odorant binding protein domain"/>
    <property type="match status" value="1"/>
</dbReference>
<dbReference type="EMBL" id="AB697136">
    <property type="protein sequence ID" value="BAM78536.1"/>
    <property type="molecule type" value="mRNA"/>
</dbReference>
<dbReference type="AlphaFoldDB" id="L8B8J6"/>
<name>L8B8J6_9MUSC</name>
<proteinExistence type="evidence at protein level"/>